<dbReference type="AlphaFoldDB" id="A0AAD7HHW6"/>
<evidence type="ECO:0000313" key="2">
    <source>
        <dbReference type="EMBL" id="KAJ7721133.1"/>
    </source>
</evidence>
<evidence type="ECO:0000313" key="3">
    <source>
        <dbReference type="Proteomes" id="UP001215598"/>
    </source>
</evidence>
<dbReference type="Proteomes" id="UP001215598">
    <property type="component" value="Unassembled WGS sequence"/>
</dbReference>
<evidence type="ECO:0000256" key="1">
    <source>
        <dbReference type="SAM" id="SignalP"/>
    </source>
</evidence>
<feature type="non-terminal residue" evidence="2">
    <location>
        <position position="127"/>
    </location>
</feature>
<gene>
    <name evidence="2" type="ORF">B0H16DRAFT_1603350</name>
</gene>
<name>A0AAD7HHW6_9AGAR</name>
<comment type="caution">
    <text evidence="2">The sequence shown here is derived from an EMBL/GenBank/DDBJ whole genome shotgun (WGS) entry which is preliminary data.</text>
</comment>
<keyword evidence="1" id="KW-0732">Signal</keyword>
<protein>
    <submittedName>
        <fullName evidence="2">Uncharacterized protein</fullName>
    </submittedName>
</protein>
<feature type="chain" id="PRO_5042058116" evidence="1">
    <location>
        <begin position="33"/>
        <end position="127"/>
    </location>
</feature>
<proteinExistence type="predicted"/>
<sequence length="127" mass="14621">NRILSSSYSWFHRKHLLTFVLLAVQTIPVLNSRYNADPEHTVCACALWDGHLVRLQAGSLHVRMIAFWSDSVTLHISCCSLEGSRLHVLLEYPCPRCETGRGGEGPFRMKCFVWVYIVREEEEEEDV</sequence>
<feature type="signal peptide" evidence="1">
    <location>
        <begin position="1"/>
        <end position="32"/>
    </location>
</feature>
<reference evidence="2" key="1">
    <citation type="submission" date="2023-03" db="EMBL/GenBank/DDBJ databases">
        <title>Massive genome expansion in bonnet fungi (Mycena s.s.) driven by repeated elements and novel gene families across ecological guilds.</title>
        <authorList>
            <consortium name="Lawrence Berkeley National Laboratory"/>
            <person name="Harder C.B."/>
            <person name="Miyauchi S."/>
            <person name="Viragh M."/>
            <person name="Kuo A."/>
            <person name="Thoen E."/>
            <person name="Andreopoulos B."/>
            <person name="Lu D."/>
            <person name="Skrede I."/>
            <person name="Drula E."/>
            <person name="Henrissat B."/>
            <person name="Morin E."/>
            <person name="Kohler A."/>
            <person name="Barry K."/>
            <person name="LaButti K."/>
            <person name="Morin E."/>
            <person name="Salamov A."/>
            <person name="Lipzen A."/>
            <person name="Mereny Z."/>
            <person name="Hegedus B."/>
            <person name="Baldrian P."/>
            <person name="Stursova M."/>
            <person name="Weitz H."/>
            <person name="Taylor A."/>
            <person name="Grigoriev I.V."/>
            <person name="Nagy L.G."/>
            <person name="Martin F."/>
            <person name="Kauserud H."/>
        </authorList>
    </citation>
    <scope>NUCLEOTIDE SEQUENCE</scope>
    <source>
        <strain evidence="2">CBHHK182m</strain>
    </source>
</reference>
<organism evidence="2 3">
    <name type="scientific">Mycena metata</name>
    <dbReference type="NCBI Taxonomy" id="1033252"/>
    <lineage>
        <taxon>Eukaryota</taxon>
        <taxon>Fungi</taxon>
        <taxon>Dikarya</taxon>
        <taxon>Basidiomycota</taxon>
        <taxon>Agaricomycotina</taxon>
        <taxon>Agaricomycetes</taxon>
        <taxon>Agaricomycetidae</taxon>
        <taxon>Agaricales</taxon>
        <taxon>Marasmiineae</taxon>
        <taxon>Mycenaceae</taxon>
        <taxon>Mycena</taxon>
    </lineage>
</organism>
<dbReference type="EMBL" id="JARKIB010000233">
    <property type="protein sequence ID" value="KAJ7721133.1"/>
    <property type="molecule type" value="Genomic_DNA"/>
</dbReference>
<keyword evidence="3" id="KW-1185">Reference proteome</keyword>
<accession>A0AAD7HHW6</accession>